<feature type="transmembrane region" description="Helical" evidence="9">
    <location>
        <begin position="69"/>
        <end position="89"/>
    </location>
</feature>
<sequence length="274" mass="30556">MRPRLGDYIRSIVRRREFISVLATSKAQAQNQNTYLGQVWAILTPLLNSIVYVLIFGVMLRTRAGMDNVIGFIVVGTFMYGFFSSTVTASAKSITSNLKLVQSLQFPRAILPISVAVKELVVLIPGLLVMMVISQVAIGVVQGSELIHPERWPLLIPMVAFLFLFSSGVGMILARYASHIPDITNTLPFVLRIGMYASGVIFSIDRWVDHPTLQVIMTYQPVAVYLNLARQAVLAETNIPINWSMWAMGAGWAVALFIIGFLVFWKDEARYGRD</sequence>
<dbReference type="HOGENOM" id="CLU_060703_4_0_11"/>
<evidence type="ECO:0000256" key="1">
    <source>
        <dbReference type="ARBA" id="ARBA00004429"/>
    </source>
</evidence>
<gene>
    <name evidence="11" type="ordered locus">Jden_1846</name>
</gene>
<organism evidence="11 12">
    <name type="scientific">Jonesia denitrificans (strain ATCC 14870 / DSM 20603 / BCRC 15368 / CIP 55.134 / JCM 11481 / NBRC 15587 / NCTC 10816 / Prevot 55134)</name>
    <name type="common">Listeria denitrificans</name>
    <dbReference type="NCBI Taxonomy" id="471856"/>
    <lineage>
        <taxon>Bacteria</taxon>
        <taxon>Bacillati</taxon>
        <taxon>Actinomycetota</taxon>
        <taxon>Actinomycetes</taxon>
        <taxon>Micrococcales</taxon>
        <taxon>Jonesiaceae</taxon>
        <taxon>Jonesia</taxon>
    </lineage>
</organism>
<evidence type="ECO:0000313" key="12">
    <source>
        <dbReference type="Proteomes" id="UP000000628"/>
    </source>
</evidence>
<proteinExistence type="inferred from homology"/>
<dbReference type="RefSeq" id="WP_015772117.1">
    <property type="nucleotide sequence ID" value="NC_013174.1"/>
</dbReference>
<dbReference type="Pfam" id="PF01061">
    <property type="entry name" value="ABC2_membrane"/>
    <property type="match status" value="1"/>
</dbReference>
<feature type="transmembrane region" description="Helical" evidence="9">
    <location>
        <begin position="39"/>
        <end position="60"/>
    </location>
</feature>
<comment type="subcellular location">
    <subcellularLocation>
        <location evidence="1">Cell inner membrane</location>
        <topology evidence="1">Multi-pass membrane protein</topology>
    </subcellularLocation>
    <subcellularLocation>
        <location evidence="9">Cell membrane</location>
        <topology evidence="9">Multi-pass membrane protein</topology>
    </subcellularLocation>
</comment>
<dbReference type="PROSITE" id="PS51012">
    <property type="entry name" value="ABC_TM2"/>
    <property type="match status" value="1"/>
</dbReference>
<dbReference type="STRING" id="471856.Jden_1846"/>
<dbReference type="InterPro" id="IPR047817">
    <property type="entry name" value="ABC2_TM_bact-type"/>
</dbReference>
<dbReference type="Proteomes" id="UP000000628">
    <property type="component" value="Chromosome"/>
</dbReference>
<dbReference type="GO" id="GO:0140359">
    <property type="term" value="F:ABC-type transporter activity"/>
    <property type="evidence" value="ECO:0007669"/>
    <property type="project" value="InterPro"/>
</dbReference>
<evidence type="ECO:0000256" key="5">
    <source>
        <dbReference type="ARBA" id="ARBA00022519"/>
    </source>
</evidence>
<dbReference type="AlphaFoldDB" id="C7QZJ1"/>
<comment type="similarity">
    <text evidence="2 9">Belongs to the ABC-2 integral membrane protein family.</text>
</comment>
<feature type="transmembrane region" description="Helical" evidence="9">
    <location>
        <begin position="109"/>
        <end position="133"/>
    </location>
</feature>
<feature type="transmembrane region" description="Helical" evidence="9">
    <location>
        <begin position="245"/>
        <end position="265"/>
    </location>
</feature>
<feature type="transmembrane region" description="Helical" evidence="9">
    <location>
        <begin position="189"/>
        <end position="208"/>
    </location>
</feature>
<reference evidence="11 12" key="1">
    <citation type="journal article" date="2009" name="Stand. Genomic Sci.">
        <title>Complete genome sequence of Jonesia denitrificans type strain (Prevot 55134).</title>
        <authorList>
            <person name="Pukall R."/>
            <person name="Gehrich-Schroter G."/>
            <person name="Lapidus A."/>
            <person name="Nolan M."/>
            <person name="Glavina Del Rio T."/>
            <person name="Lucas S."/>
            <person name="Chen F."/>
            <person name="Tice H."/>
            <person name="Pitluck S."/>
            <person name="Cheng J.F."/>
            <person name="Copeland A."/>
            <person name="Saunders E."/>
            <person name="Brettin T."/>
            <person name="Detter J.C."/>
            <person name="Bruce D."/>
            <person name="Goodwin L."/>
            <person name="Pati A."/>
            <person name="Ivanova N."/>
            <person name="Mavromatis K."/>
            <person name="Ovchinnikova G."/>
            <person name="Chen A."/>
            <person name="Palaniappan K."/>
            <person name="Land M."/>
            <person name="Hauser L."/>
            <person name="Chang Y.J."/>
            <person name="Jeffries C.D."/>
            <person name="Chain P."/>
            <person name="Goker M."/>
            <person name="Bristow J."/>
            <person name="Eisen J.A."/>
            <person name="Markowitz V."/>
            <person name="Hugenholtz P."/>
            <person name="Kyrpides N.C."/>
            <person name="Klenk H.P."/>
            <person name="Han C."/>
        </authorList>
    </citation>
    <scope>NUCLEOTIDE SEQUENCE [LARGE SCALE GENOMIC DNA]</scope>
    <source>
        <strain evidence="12">ATCC 14870 / DSM 20603 / BCRC 15368 / CIP 55.134 / JCM 11481 / NBRC 15587 / NCTC 10816 / Prevot 55134</strain>
    </source>
</reference>
<accession>C7QZJ1</accession>
<protein>
    <recommendedName>
        <fullName evidence="9">Transport permease protein</fullName>
    </recommendedName>
</protein>
<keyword evidence="12" id="KW-1185">Reference proteome</keyword>
<keyword evidence="7 9" id="KW-1133">Transmembrane helix</keyword>
<feature type="domain" description="ABC transmembrane type-2" evidence="10">
    <location>
        <begin position="36"/>
        <end position="267"/>
    </location>
</feature>
<name>C7QZJ1_JONDD</name>
<dbReference type="InterPro" id="IPR013525">
    <property type="entry name" value="ABC2_TM"/>
</dbReference>
<keyword evidence="5" id="KW-0997">Cell inner membrane</keyword>
<keyword evidence="6 9" id="KW-0812">Transmembrane</keyword>
<keyword evidence="4 9" id="KW-1003">Cell membrane</keyword>
<evidence type="ECO:0000256" key="9">
    <source>
        <dbReference type="RuleBase" id="RU361157"/>
    </source>
</evidence>
<evidence type="ECO:0000256" key="4">
    <source>
        <dbReference type="ARBA" id="ARBA00022475"/>
    </source>
</evidence>
<evidence type="ECO:0000256" key="8">
    <source>
        <dbReference type="ARBA" id="ARBA00023136"/>
    </source>
</evidence>
<dbReference type="PANTHER" id="PTHR30413">
    <property type="entry name" value="INNER MEMBRANE TRANSPORT PERMEASE"/>
    <property type="match status" value="1"/>
</dbReference>
<dbReference type="GO" id="GO:0005886">
    <property type="term" value="C:plasma membrane"/>
    <property type="evidence" value="ECO:0007669"/>
    <property type="project" value="UniProtKB-SubCell"/>
</dbReference>
<evidence type="ECO:0000259" key="10">
    <source>
        <dbReference type="PROSITE" id="PS51012"/>
    </source>
</evidence>
<keyword evidence="8 9" id="KW-0472">Membrane</keyword>
<dbReference type="PANTHER" id="PTHR30413:SF8">
    <property type="entry name" value="TRANSPORT PERMEASE PROTEIN"/>
    <property type="match status" value="1"/>
</dbReference>
<feature type="transmembrane region" description="Helical" evidence="9">
    <location>
        <begin position="154"/>
        <end position="177"/>
    </location>
</feature>
<evidence type="ECO:0000256" key="2">
    <source>
        <dbReference type="ARBA" id="ARBA00007783"/>
    </source>
</evidence>
<dbReference type="eggNOG" id="COG1682">
    <property type="taxonomic scope" value="Bacteria"/>
</dbReference>
<dbReference type="EMBL" id="CP001706">
    <property type="protein sequence ID" value="ACV09489.1"/>
    <property type="molecule type" value="Genomic_DNA"/>
</dbReference>
<keyword evidence="3 9" id="KW-0813">Transport</keyword>
<dbReference type="GO" id="GO:0015920">
    <property type="term" value="P:lipopolysaccharide transport"/>
    <property type="evidence" value="ECO:0007669"/>
    <property type="project" value="TreeGrafter"/>
</dbReference>
<dbReference type="KEGG" id="jde:Jden_1846"/>
<evidence type="ECO:0000256" key="7">
    <source>
        <dbReference type="ARBA" id="ARBA00022989"/>
    </source>
</evidence>
<evidence type="ECO:0000313" key="11">
    <source>
        <dbReference type="EMBL" id="ACV09489.1"/>
    </source>
</evidence>
<evidence type="ECO:0000256" key="6">
    <source>
        <dbReference type="ARBA" id="ARBA00022692"/>
    </source>
</evidence>
<evidence type="ECO:0000256" key="3">
    <source>
        <dbReference type="ARBA" id="ARBA00022448"/>
    </source>
</evidence>